<organism evidence="14">
    <name type="scientific">freshwater metagenome</name>
    <dbReference type="NCBI Taxonomy" id="449393"/>
    <lineage>
        <taxon>unclassified sequences</taxon>
        <taxon>metagenomes</taxon>
        <taxon>ecological metagenomes</taxon>
    </lineage>
</organism>
<dbReference type="SMART" id="SM00388">
    <property type="entry name" value="HisKA"/>
    <property type="match status" value="1"/>
</dbReference>
<feature type="domain" description="HAMP" evidence="13">
    <location>
        <begin position="201"/>
        <end position="254"/>
    </location>
</feature>
<dbReference type="Gene3D" id="3.30.565.10">
    <property type="entry name" value="Histidine kinase-like ATPase, C-terminal domain"/>
    <property type="match status" value="1"/>
</dbReference>
<proteinExistence type="predicted"/>
<sequence>MKYGIANWSLRNRLILATLALATIAIAASDFAATNSLRSFLISQADSQLKDVVQTSMLRLDRAGIESEVSAESEDKNNFRPLKPLGGVPTTTAVTLLDLKGDVIGQIGGQFTNSIDIKEFHKLTPARVVSYKGEPFTIPGVKEQSDIRAIARLLPSGAGTVVISVALDSVENTVSGLAGIFLLIGLFVLLAIGFVSRGLIKLSLKPLNKIEETAASIAEGDYSARLPSVNPKTEVGRLTGSLNTMLSRIEESFAIRAESESKLRRFVADASHELRTPLTAIRGFAELHRQGAVVGEEKTKELISRIEKESIRMSSLVEDLLLLARLDQSRELIFEPVDVNHLVNEAVASARAAGPGYEITVSSSGEEIFVLGDSMRIHQAVANLLANARTHTPVGTKIKVEITQDDLATKISVSDNGPGLSESDQERIFERFFRADPSRVRVSGEGSGLGLAIVDAVMKAHHGRVEVKSELGNGATFIITFPQEEL</sequence>
<protein>
    <recommendedName>
        <fullName evidence="3">histidine kinase</fullName>
        <ecNumber evidence="3">2.7.13.3</ecNumber>
    </recommendedName>
</protein>
<evidence type="ECO:0000256" key="11">
    <source>
        <dbReference type="SAM" id="Phobius"/>
    </source>
</evidence>
<keyword evidence="4" id="KW-0597">Phosphoprotein</keyword>
<evidence type="ECO:0000259" key="13">
    <source>
        <dbReference type="PROSITE" id="PS50885"/>
    </source>
</evidence>
<dbReference type="FunFam" id="3.30.565.10:FF:000006">
    <property type="entry name" value="Sensor histidine kinase WalK"/>
    <property type="match status" value="1"/>
</dbReference>
<keyword evidence="6 11" id="KW-0812">Transmembrane</keyword>
<evidence type="ECO:0000256" key="10">
    <source>
        <dbReference type="ARBA" id="ARBA00023136"/>
    </source>
</evidence>
<dbReference type="PRINTS" id="PR00344">
    <property type="entry name" value="BCTRLSENSOR"/>
</dbReference>
<reference evidence="14" key="1">
    <citation type="submission" date="2020-05" db="EMBL/GenBank/DDBJ databases">
        <authorList>
            <person name="Chiriac C."/>
            <person name="Salcher M."/>
            <person name="Ghai R."/>
            <person name="Kavagutti S V."/>
        </authorList>
    </citation>
    <scope>NUCLEOTIDE SEQUENCE</scope>
</reference>
<dbReference type="SMART" id="SM00387">
    <property type="entry name" value="HATPase_c"/>
    <property type="match status" value="1"/>
</dbReference>
<evidence type="ECO:0000256" key="3">
    <source>
        <dbReference type="ARBA" id="ARBA00012438"/>
    </source>
</evidence>
<dbReference type="CDD" id="cd00075">
    <property type="entry name" value="HATPase"/>
    <property type="match status" value="1"/>
</dbReference>
<dbReference type="EMBL" id="CAEZSJ010000036">
    <property type="protein sequence ID" value="CAB4535743.1"/>
    <property type="molecule type" value="Genomic_DNA"/>
</dbReference>
<dbReference type="PROSITE" id="PS50885">
    <property type="entry name" value="HAMP"/>
    <property type="match status" value="1"/>
</dbReference>
<dbReference type="InterPro" id="IPR003661">
    <property type="entry name" value="HisK_dim/P_dom"/>
</dbReference>
<comment type="subcellular location">
    <subcellularLocation>
        <location evidence="2">Membrane</location>
    </subcellularLocation>
</comment>
<dbReference type="SUPFAM" id="SSF47384">
    <property type="entry name" value="Homodimeric domain of signal transducing histidine kinase"/>
    <property type="match status" value="1"/>
</dbReference>
<dbReference type="Pfam" id="PF00672">
    <property type="entry name" value="HAMP"/>
    <property type="match status" value="1"/>
</dbReference>
<dbReference type="InterPro" id="IPR050428">
    <property type="entry name" value="TCS_sensor_his_kinase"/>
</dbReference>
<dbReference type="PROSITE" id="PS50109">
    <property type="entry name" value="HIS_KIN"/>
    <property type="match status" value="1"/>
</dbReference>
<dbReference type="Pfam" id="PF00512">
    <property type="entry name" value="HisKA"/>
    <property type="match status" value="1"/>
</dbReference>
<keyword evidence="5" id="KW-0808">Transferase</keyword>
<evidence type="ECO:0000313" key="14">
    <source>
        <dbReference type="EMBL" id="CAB4535743.1"/>
    </source>
</evidence>
<dbReference type="InterPro" id="IPR036097">
    <property type="entry name" value="HisK_dim/P_sf"/>
</dbReference>
<dbReference type="EC" id="2.7.13.3" evidence="3"/>
<dbReference type="CDD" id="cd06225">
    <property type="entry name" value="HAMP"/>
    <property type="match status" value="1"/>
</dbReference>
<dbReference type="InterPro" id="IPR003594">
    <property type="entry name" value="HATPase_dom"/>
</dbReference>
<dbReference type="GO" id="GO:0005886">
    <property type="term" value="C:plasma membrane"/>
    <property type="evidence" value="ECO:0007669"/>
    <property type="project" value="TreeGrafter"/>
</dbReference>
<evidence type="ECO:0000256" key="9">
    <source>
        <dbReference type="ARBA" id="ARBA00023012"/>
    </source>
</evidence>
<evidence type="ECO:0000256" key="2">
    <source>
        <dbReference type="ARBA" id="ARBA00004370"/>
    </source>
</evidence>
<evidence type="ECO:0000256" key="7">
    <source>
        <dbReference type="ARBA" id="ARBA00022777"/>
    </source>
</evidence>
<dbReference type="Pfam" id="PF02518">
    <property type="entry name" value="HATPase_c"/>
    <property type="match status" value="1"/>
</dbReference>
<evidence type="ECO:0000256" key="1">
    <source>
        <dbReference type="ARBA" id="ARBA00000085"/>
    </source>
</evidence>
<keyword evidence="10 11" id="KW-0472">Membrane</keyword>
<keyword evidence="8 11" id="KW-1133">Transmembrane helix</keyword>
<comment type="catalytic activity">
    <reaction evidence="1">
        <text>ATP + protein L-histidine = ADP + protein N-phospho-L-histidine.</text>
        <dbReference type="EC" id="2.7.13.3"/>
    </reaction>
</comment>
<evidence type="ECO:0000256" key="5">
    <source>
        <dbReference type="ARBA" id="ARBA00022679"/>
    </source>
</evidence>
<dbReference type="Gene3D" id="6.10.340.10">
    <property type="match status" value="1"/>
</dbReference>
<evidence type="ECO:0000259" key="12">
    <source>
        <dbReference type="PROSITE" id="PS50109"/>
    </source>
</evidence>
<feature type="transmembrane region" description="Helical" evidence="11">
    <location>
        <begin position="177"/>
        <end position="200"/>
    </location>
</feature>
<dbReference type="CDD" id="cd00082">
    <property type="entry name" value="HisKA"/>
    <property type="match status" value="1"/>
</dbReference>
<dbReference type="InterPro" id="IPR005467">
    <property type="entry name" value="His_kinase_dom"/>
</dbReference>
<dbReference type="InterPro" id="IPR004358">
    <property type="entry name" value="Sig_transdc_His_kin-like_C"/>
</dbReference>
<dbReference type="InterPro" id="IPR036890">
    <property type="entry name" value="HATPase_C_sf"/>
</dbReference>
<evidence type="ECO:0000256" key="6">
    <source>
        <dbReference type="ARBA" id="ARBA00022692"/>
    </source>
</evidence>
<dbReference type="GO" id="GO:0000155">
    <property type="term" value="F:phosphorelay sensor kinase activity"/>
    <property type="evidence" value="ECO:0007669"/>
    <property type="project" value="InterPro"/>
</dbReference>
<feature type="domain" description="Histidine kinase" evidence="12">
    <location>
        <begin position="269"/>
        <end position="485"/>
    </location>
</feature>
<dbReference type="InterPro" id="IPR003660">
    <property type="entry name" value="HAMP_dom"/>
</dbReference>
<dbReference type="SMART" id="SM00304">
    <property type="entry name" value="HAMP"/>
    <property type="match status" value="1"/>
</dbReference>
<dbReference type="FunFam" id="1.10.287.130:FF:000001">
    <property type="entry name" value="Two-component sensor histidine kinase"/>
    <property type="match status" value="1"/>
</dbReference>
<name>A0A6J6BBH8_9ZZZZ</name>
<dbReference type="AlphaFoldDB" id="A0A6J6BBH8"/>
<keyword evidence="9" id="KW-0902">Two-component regulatory system</keyword>
<dbReference type="PANTHER" id="PTHR45436:SF5">
    <property type="entry name" value="SENSOR HISTIDINE KINASE TRCS"/>
    <property type="match status" value="1"/>
</dbReference>
<dbReference type="SUPFAM" id="SSF158472">
    <property type="entry name" value="HAMP domain-like"/>
    <property type="match status" value="1"/>
</dbReference>
<gene>
    <name evidence="14" type="ORF">UFOPK1425_00303</name>
</gene>
<dbReference type="SUPFAM" id="SSF55874">
    <property type="entry name" value="ATPase domain of HSP90 chaperone/DNA topoisomerase II/histidine kinase"/>
    <property type="match status" value="1"/>
</dbReference>
<evidence type="ECO:0000256" key="8">
    <source>
        <dbReference type="ARBA" id="ARBA00022989"/>
    </source>
</evidence>
<dbReference type="PANTHER" id="PTHR45436">
    <property type="entry name" value="SENSOR HISTIDINE KINASE YKOH"/>
    <property type="match status" value="1"/>
</dbReference>
<dbReference type="Gene3D" id="1.10.287.130">
    <property type="match status" value="1"/>
</dbReference>
<evidence type="ECO:0000256" key="4">
    <source>
        <dbReference type="ARBA" id="ARBA00022553"/>
    </source>
</evidence>
<keyword evidence="7" id="KW-0418">Kinase</keyword>
<accession>A0A6J6BBH8</accession>